<dbReference type="OrthoDB" id="7602942at2759"/>
<dbReference type="Proteomes" id="UP000053825">
    <property type="component" value="Unassembled WGS sequence"/>
</dbReference>
<evidence type="ECO:0000313" key="1">
    <source>
        <dbReference type="EMBL" id="KOC64199.1"/>
    </source>
</evidence>
<dbReference type="AlphaFoldDB" id="A0A0L7R001"/>
<protein>
    <submittedName>
        <fullName evidence="1">Uncharacterized protein</fullName>
    </submittedName>
</protein>
<reference evidence="1 2" key="1">
    <citation type="submission" date="2015-07" db="EMBL/GenBank/DDBJ databases">
        <title>The genome of Habropoda laboriosa.</title>
        <authorList>
            <person name="Pan H."/>
            <person name="Kapheim K."/>
        </authorList>
    </citation>
    <scope>NUCLEOTIDE SEQUENCE [LARGE SCALE GENOMIC DNA]</scope>
    <source>
        <strain evidence="1">0110345459</strain>
    </source>
</reference>
<evidence type="ECO:0000313" key="2">
    <source>
        <dbReference type="Proteomes" id="UP000053825"/>
    </source>
</evidence>
<proteinExistence type="predicted"/>
<dbReference type="EMBL" id="KQ414672">
    <property type="protein sequence ID" value="KOC64199.1"/>
    <property type="molecule type" value="Genomic_DNA"/>
</dbReference>
<organism evidence="1 2">
    <name type="scientific">Habropoda laboriosa</name>
    <dbReference type="NCBI Taxonomy" id="597456"/>
    <lineage>
        <taxon>Eukaryota</taxon>
        <taxon>Metazoa</taxon>
        <taxon>Ecdysozoa</taxon>
        <taxon>Arthropoda</taxon>
        <taxon>Hexapoda</taxon>
        <taxon>Insecta</taxon>
        <taxon>Pterygota</taxon>
        <taxon>Neoptera</taxon>
        <taxon>Endopterygota</taxon>
        <taxon>Hymenoptera</taxon>
        <taxon>Apocrita</taxon>
        <taxon>Aculeata</taxon>
        <taxon>Apoidea</taxon>
        <taxon>Anthophila</taxon>
        <taxon>Apidae</taxon>
        <taxon>Habropoda</taxon>
    </lineage>
</organism>
<sequence>MAGAVRTGVPGRVFGIARKILNECLVLVIRRGVLVFFPLLLDLVEIGEAYKLIRPYKYYQPRPWRRPRWYTGHKSSKFHHSNRIPPEDYYSGKPSYYRHGSTEGNLDRYAESHPYTIVIQLPKGDSKYGLDNYGDRKRNYERDTIPAYNNENDYIDDEDDFEAKTVKVNDKKVQIKMVKGQNPKLHIKISRSDNDPNIIIVDKLNATTTDLPLPQTVYANSALYIQESKENWTSASYLENV</sequence>
<accession>A0A0L7R001</accession>
<gene>
    <name evidence="1" type="ORF">WH47_12501</name>
</gene>
<name>A0A0L7R001_9HYME</name>
<keyword evidence="2" id="KW-1185">Reference proteome</keyword>